<organism evidence="2 3">
    <name type="scientific">Ditylenchus destructor</name>
    <dbReference type="NCBI Taxonomy" id="166010"/>
    <lineage>
        <taxon>Eukaryota</taxon>
        <taxon>Metazoa</taxon>
        <taxon>Ecdysozoa</taxon>
        <taxon>Nematoda</taxon>
        <taxon>Chromadorea</taxon>
        <taxon>Rhabditida</taxon>
        <taxon>Tylenchina</taxon>
        <taxon>Tylenchomorpha</taxon>
        <taxon>Sphaerularioidea</taxon>
        <taxon>Anguinidae</taxon>
        <taxon>Anguininae</taxon>
        <taxon>Ditylenchus</taxon>
    </lineage>
</organism>
<accession>A0AAD4MFU4</accession>
<dbReference type="InterPro" id="IPR003131">
    <property type="entry name" value="T1-type_BTB"/>
</dbReference>
<dbReference type="PANTHER" id="PTHR11145">
    <property type="entry name" value="BTB/POZ DOMAIN-CONTAINING ADAPTER FOR CUL3-MEDIATED RHOA DEGRADATION PROTEIN FAMILY MEMBER"/>
    <property type="match status" value="1"/>
</dbReference>
<evidence type="ECO:0000313" key="2">
    <source>
        <dbReference type="EMBL" id="KAI1692151.1"/>
    </source>
</evidence>
<dbReference type="Proteomes" id="UP001201812">
    <property type="component" value="Unassembled WGS sequence"/>
</dbReference>
<dbReference type="PANTHER" id="PTHR11145:SF8">
    <property type="entry name" value="RE57120P"/>
    <property type="match status" value="1"/>
</dbReference>
<evidence type="ECO:0000259" key="1">
    <source>
        <dbReference type="Pfam" id="PF02214"/>
    </source>
</evidence>
<dbReference type="Pfam" id="PF02214">
    <property type="entry name" value="BTB_2"/>
    <property type="match status" value="1"/>
</dbReference>
<protein>
    <submittedName>
        <fullName evidence="2">BTB/POZ domain-containing protein</fullName>
    </submittedName>
</protein>
<sequence>MSGTKPNQNSDLSQCRWEGVSNNEEYPFAASRIVFGDETGAYLIDRDPKHFRIILNYLRSPVLNLDGNKKVMKELLCEADFYNIQPLVNDIHKALKSPGQRTEVIIISESSGISIEHGRYYAYIRLSEFDDDHEVLQALRQKITLKKYPTNETTYYFDRLDEKHWVEIEGVLRSYGFLEERGDDKYEKGKRKYVRTVSEYF</sequence>
<dbReference type="EMBL" id="JAKKPZ010000816">
    <property type="protein sequence ID" value="KAI1692151.1"/>
    <property type="molecule type" value="Genomic_DNA"/>
</dbReference>
<dbReference type="Gene3D" id="3.30.710.10">
    <property type="entry name" value="Potassium Channel Kv1.1, Chain A"/>
    <property type="match status" value="1"/>
</dbReference>
<dbReference type="SUPFAM" id="SSF54695">
    <property type="entry name" value="POZ domain"/>
    <property type="match status" value="1"/>
</dbReference>
<name>A0AAD4MFU4_9BILA</name>
<reference evidence="2" key="1">
    <citation type="submission" date="2022-01" db="EMBL/GenBank/DDBJ databases">
        <title>Genome Sequence Resource for Two Populations of Ditylenchus destructor, the Migratory Endoparasitic Phytonematode.</title>
        <authorList>
            <person name="Zhang H."/>
            <person name="Lin R."/>
            <person name="Xie B."/>
        </authorList>
    </citation>
    <scope>NUCLEOTIDE SEQUENCE</scope>
    <source>
        <strain evidence="2">BazhouSP</strain>
    </source>
</reference>
<dbReference type="InterPro" id="IPR011333">
    <property type="entry name" value="SKP1/BTB/POZ_sf"/>
</dbReference>
<dbReference type="InterPro" id="IPR045068">
    <property type="entry name" value="BACURD1-3"/>
</dbReference>
<gene>
    <name evidence="2" type="ORF">DdX_21410</name>
</gene>
<dbReference type="AlphaFoldDB" id="A0AAD4MFU4"/>
<dbReference type="GO" id="GO:0051260">
    <property type="term" value="P:protein homooligomerization"/>
    <property type="evidence" value="ECO:0007669"/>
    <property type="project" value="InterPro"/>
</dbReference>
<proteinExistence type="predicted"/>
<feature type="domain" description="Potassium channel tetramerisation-type BTB" evidence="1">
    <location>
        <begin position="35"/>
        <end position="87"/>
    </location>
</feature>
<keyword evidence="3" id="KW-1185">Reference proteome</keyword>
<evidence type="ECO:0000313" key="3">
    <source>
        <dbReference type="Proteomes" id="UP001201812"/>
    </source>
</evidence>
<comment type="caution">
    <text evidence="2">The sequence shown here is derived from an EMBL/GenBank/DDBJ whole genome shotgun (WGS) entry which is preliminary data.</text>
</comment>